<name>A0A6J4RUT5_9ACTN</name>
<feature type="domain" description="Glucose/Sorbosone dehydrogenase" evidence="3">
    <location>
        <begin position="32"/>
        <end position="336"/>
    </location>
</feature>
<sequence length="516" mass="53884">MRILLAALVLALLPASAQAAPQLDRIGTFDSPVYVASPPGDARLFVVERAGRIRVVGKDGATKPGLFADLTAQTTTAGERGLLSIAFPPDHASSGLAYVYLTAPDGDLQIRELRRSASDPDRAEPGAGRLVIEQDHKEFSNHNGGQVAFGPDGLLYAGMGDGGGVNDPHENGQQLTTLLGKIIRIDPRASASGPYGIPGDNPFAGRGDARAEVWAYGLRNPFRFSFDRANGDLWIGDVGQKAREEIDFSPRGQGGGRGANYGWDCFEGSAPAPGAAADCEAPGHAPPLFDLEHEADGVCSITGGVVVRDPGLPTLDGRYVHSDLCDNRIRAARTDGADSTPTGLTAASLVAFGEDGCNRVYPVSLEGPVYRLRDGASTACDLPEAPAAPANGPAPGGGAGGGTPGSTPAADRTPCRLAIRRRGRQRVGALRLAVTASESCTVRAAVHVRGVATVRSPARTLEAGRRSTLKIGVRTPAGARLRRAVRRRSRLAILTVTARDAAGNASSLTRRVRVRR</sequence>
<feature type="signal peptide" evidence="2">
    <location>
        <begin position="1"/>
        <end position="19"/>
    </location>
</feature>
<feature type="compositionally biased region" description="Gly residues" evidence="1">
    <location>
        <begin position="394"/>
        <end position="404"/>
    </location>
</feature>
<evidence type="ECO:0000313" key="4">
    <source>
        <dbReference type="EMBL" id="CAA9475727.1"/>
    </source>
</evidence>
<organism evidence="4">
    <name type="scientific">uncultured Solirubrobacteraceae bacterium</name>
    <dbReference type="NCBI Taxonomy" id="1162706"/>
    <lineage>
        <taxon>Bacteria</taxon>
        <taxon>Bacillati</taxon>
        <taxon>Actinomycetota</taxon>
        <taxon>Thermoleophilia</taxon>
        <taxon>Solirubrobacterales</taxon>
        <taxon>Solirubrobacteraceae</taxon>
        <taxon>environmental samples</taxon>
    </lineage>
</organism>
<dbReference type="EMBL" id="CADCVS010000075">
    <property type="protein sequence ID" value="CAA9475727.1"/>
    <property type="molecule type" value="Genomic_DNA"/>
</dbReference>
<accession>A0A6J4RUT5</accession>
<feature type="region of interest" description="Disordered" evidence="1">
    <location>
        <begin position="383"/>
        <end position="411"/>
    </location>
</feature>
<dbReference type="PANTHER" id="PTHR19328">
    <property type="entry name" value="HEDGEHOG-INTERACTING PROTEIN"/>
    <property type="match status" value="1"/>
</dbReference>
<gene>
    <name evidence="4" type="ORF">AVDCRST_MAG30-448</name>
</gene>
<evidence type="ECO:0000259" key="3">
    <source>
        <dbReference type="Pfam" id="PF07995"/>
    </source>
</evidence>
<feature type="chain" id="PRO_5026934598" description="Glucose/Sorbosone dehydrogenase domain-containing protein" evidence="2">
    <location>
        <begin position="20"/>
        <end position="516"/>
    </location>
</feature>
<proteinExistence type="predicted"/>
<evidence type="ECO:0000256" key="1">
    <source>
        <dbReference type="SAM" id="MobiDB-lite"/>
    </source>
</evidence>
<evidence type="ECO:0000256" key="2">
    <source>
        <dbReference type="SAM" id="SignalP"/>
    </source>
</evidence>
<dbReference type="Gene3D" id="2.120.10.30">
    <property type="entry name" value="TolB, C-terminal domain"/>
    <property type="match status" value="1"/>
</dbReference>
<dbReference type="InterPro" id="IPR011041">
    <property type="entry name" value="Quinoprot_gluc/sorb_DH_b-prop"/>
</dbReference>
<dbReference type="AlphaFoldDB" id="A0A6J4RUT5"/>
<reference evidence="4" key="1">
    <citation type="submission" date="2020-02" db="EMBL/GenBank/DDBJ databases">
        <authorList>
            <person name="Meier V. D."/>
        </authorList>
    </citation>
    <scope>NUCLEOTIDE SEQUENCE</scope>
    <source>
        <strain evidence="4">AVDCRST_MAG30</strain>
    </source>
</reference>
<dbReference type="SUPFAM" id="SSF50952">
    <property type="entry name" value="Soluble quinoprotein glucose dehydrogenase"/>
    <property type="match status" value="1"/>
</dbReference>
<protein>
    <recommendedName>
        <fullName evidence="3">Glucose/Sorbosone dehydrogenase domain-containing protein</fullName>
    </recommendedName>
</protein>
<keyword evidence="2" id="KW-0732">Signal</keyword>
<dbReference type="Pfam" id="PF07995">
    <property type="entry name" value="GSDH"/>
    <property type="match status" value="1"/>
</dbReference>
<dbReference type="PANTHER" id="PTHR19328:SF75">
    <property type="entry name" value="ALDOSE SUGAR DEHYDROGENASE YLII"/>
    <property type="match status" value="1"/>
</dbReference>
<dbReference type="InterPro" id="IPR012938">
    <property type="entry name" value="Glc/Sorbosone_DH"/>
</dbReference>
<dbReference type="InterPro" id="IPR011042">
    <property type="entry name" value="6-blade_b-propeller_TolB-like"/>
</dbReference>